<keyword evidence="7" id="KW-0547">Nucleotide-binding</keyword>
<dbReference type="GO" id="GO:0005524">
    <property type="term" value="F:ATP binding"/>
    <property type="evidence" value="ECO:0007669"/>
    <property type="project" value="UniProtKB-KW"/>
</dbReference>
<proteinExistence type="predicted"/>
<dbReference type="SUPFAM" id="SSF52402">
    <property type="entry name" value="Adenine nucleotide alpha hydrolases-like"/>
    <property type="match status" value="1"/>
</dbReference>
<evidence type="ECO:0000256" key="2">
    <source>
        <dbReference type="ARBA" id="ARBA00018426"/>
    </source>
</evidence>
<evidence type="ECO:0000256" key="5">
    <source>
        <dbReference type="ARBA" id="ARBA00048108"/>
    </source>
</evidence>
<dbReference type="InterPro" id="IPR014729">
    <property type="entry name" value="Rossmann-like_a/b/a_fold"/>
</dbReference>
<dbReference type="OrthoDB" id="686384at2759"/>
<sequence>MLHCVANGHKIVALANLLPVAESGKDELDSYMYQTVGHDAISFYADCMGLPLFRREIRGGSVARDADYLPTKADEVEDLYALLEEVKTAMPEVEAVATGAILSNYQRVRVESV</sequence>
<dbReference type="AlphaFoldDB" id="A0A4P9W7P8"/>
<reference evidence="8" key="1">
    <citation type="journal article" date="2018" name="Nat. Microbiol.">
        <title>Leveraging single-cell genomics to expand the fungal tree of life.</title>
        <authorList>
            <person name="Ahrendt S.R."/>
            <person name="Quandt C.A."/>
            <person name="Ciobanu D."/>
            <person name="Clum A."/>
            <person name="Salamov A."/>
            <person name="Andreopoulos B."/>
            <person name="Cheng J.F."/>
            <person name="Woyke T."/>
            <person name="Pelin A."/>
            <person name="Henrissat B."/>
            <person name="Reynolds N.K."/>
            <person name="Benny G.L."/>
            <person name="Smith M.E."/>
            <person name="James T.Y."/>
            <person name="Grigoriev I.V."/>
        </authorList>
    </citation>
    <scope>NUCLEOTIDE SEQUENCE [LARGE SCALE GENOMIC DNA]</scope>
</reference>
<evidence type="ECO:0000313" key="8">
    <source>
        <dbReference type="Proteomes" id="UP000269721"/>
    </source>
</evidence>
<dbReference type="GO" id="GO:0017178">
    <property type="term" value="F:diphthine-ammonia ligase activity"/>
    <property type="evidence" value="ECO:0007669"/>
    <property type="project" value="UniProtKB-EC"/>
</dbReference>
<keyword evidence="7" id="KW-0067">ATP-binding</keyword>
<evidence type="ECO:0000256" key="3">
    <source>
        <dbReference type="ARBA" id="ARBA00029814"/>
    </source>
</evidence>
<dbReference type="PANTHER" id="PTHR12196">
    <property type="entry name" value="DOMAIN OF UNKNOWN FUNCTION 71 DUF71 -CONTAINING PROTEIN"/>
    <property type="match status" value="1"/>
</dbReference>
<evidence type="ECO:0000313" key="7">
    <source>
        <dbReference type="EMBL" id="RKO88509.1"/>
    </source>
</evidence>
<protein>
    <recommendedName>
        <fullName evidence="2">Diphthine--ammonia ligase</fullName>
        <ecNumber evidence="1">6.3.1.14</ecNumber>
    </recommendedName>
    <alternativeName>
        <fullName evidence="3">Diphthamide synthase</fullName>
    </alternativeName>
    <alternativeName>
        <fullName evidence="4">Diphthamide synthetase</fullName>
    </alternativeName>
</protein>
<gene>
    <name evidence="7" type="ORF">BDK51DRAFT_11430</name>
</gene>
<keyword evidence="8" id="KW-1185">Reference proteome</keyword>
<dbReference type="InterPro" id="IPR002761">
    <property type="entry name" value="Diphthami_syn_dom"/>
</dbReference>
<dbReference type="Proteomes" id="UP000269721">
    <property type="component" value="Unassembled WGS sequence"/>
</dbReference>
<dbReference type="Pfam" id="PF01902">
    <property type="entry name" value="Diphthami_syn_2"/>
    <property type="match status" value="1"/>
</dbReference>
<feature type="non-terminal residue" evidence="7">
    <location>
        <position position="113"/>
    </location>
</feature>
<dbReference type="EMBL" id="KZ996666">
    <property type="protein sequence ID" value="RKO88509.1"/>
    <property type="molecule type" value="Genomic_DNA"/>
</dbReference>
<dbReference type="CDD" id="cd01994">
    <property type="entry name" value="AANH_PF0828-like"/>
    <property type="match status" value="1"/>
</dbReference>
<feature type="domain" description="Diphthamide synthase" evidence="6">
    <location>
        <begin position="25"/>
        <end position="113"/>
    </location>
</feature>
<evidence type="ECO:0000256" key="1">
    <source>
        <dbReference type="ARBA" id="ARBA00012089"/>
    </source>
</evidence>
<dbReference type="EC" id="6.3.1.14" evidence="1"/>
<dbReference type="InterPro" id="IPR030662">
    <property type="entry name" value="DPH6/MJ0570"/>
</dbReference>
<evidence type="ECO:0000256" key="4">
    <source>
        <dbReference type="ARBA" id="ARBA00031552"/>
    </source>
</evidence>
<accession>A0A4P9W7P8</accession>
<name>A0A4P9W7P8_9FUNG</name>
<evidence type="ECO:0000259" key="6">
    <source>
        <dbReference type="Pfam" id="PF01902"/>
    </source>
</evidence>
<dbReference type="PANTHER" id="PTHR12196:SF2">
    <property type="entry name" value="DIPHTHINE--AMMONIA LIGASE"/>
    <property type="match status" value="1"/>
</dbReference>
<organism evidence="7 8">
    <name type="scientific">Blyttiomyces helicus</name>
    <dbReference type="NCBI Taxonomy" id="388810"/>
    <lineage>
        <taxon>Eukaryota</taxon>
        <taxon>Fungi</taxon>
        <taxon>Fungi incertae sedis</taxon>
        <taxon>Chytridiomycota</taxon>
        <taxon>Chytridiomycota incertae sedis</taxon>
        <taxon>Chytridiomycetes</taxon>
        <taxon>Chytridiomycetes incertae sedis</taxon>
        <taxon>Blyttiomyces</taxon>
    </lineage>
</organism>
<comment type="catalytic activity">
    <reaction evidence="5">
        <text>diphthine-[translation elongation factor 2] + NH4(+) + ATP = diphthamide-[translation elongation factor 2] + AMP + diphosphate + H(+)</text>
        <dbReference type="Rhea" id="RHEA:19753"/>
        <dbReference type="Rhea" id="RHEA-COMP:10172"/>
        <dbReference type="Rhea" id="RHEA-COMP:10174"/>
        <dbReference type="ChEBI" id="CHEBI:15378"/>
        <dbReference type="ChEBI" id="CHEBI:16692"/>
        <dbReference type="ChEBI" id="CHEBI:28938"/>
        <dbReference type="ChEBI" id="CHEBI:30616"/>
        <dbReference type="ChEBI" id="CHEBI:33019"/>
        <dbReference type="ChEBI" id="CHEBI:82696"/>
        <dbReference type="ChEBI" id="CHEBI:456215"/>
        <dbReference type="EC" id="6.3.1.14"/>
    </reaction>
</comment>
<dbReference type="Gene3D" id="3.40.50.620">
    <property type="entry name" value="HUPs"/>
    <property type="match status" value="1"/>
</dbReference>
<dbReference type="GO" id="GO:0017183">
    <property type="term" value="P:protein histidyl modification to diphthamide"/>
    <property type="evidence" value="ECO:0007669"/>
    <property type="project" value="TreeGrafter"/>
</dbReference>